<keyword evidence="6" id="KW-1185">Reference proteome</keyword>
<organism evidence="5 6">
    <name type="scientific">Byssothecium circinans</name>
    <dbReference type="NCBI Taxonomy" id="147558"/>
    <lineage>
        <taxon>Eukaryota</taxon>
        <taxon>Fungi</taxon>
        <taxon>Dikarya</taxon>
        <taxon>Ascomycota</taxon>
        <taxon>Pezizomycotina</taxon>
        <taxon>Dothideomycetes</taxon>
        <taxon>Pleosporomycetidae</taxon>
        <taxon>Pleosporales</taxon>
        <taxon>Massarineae</taxon>
        <taxon>Massarinaceae</taxon>
        <taxon>Byssothecium</taxon>
    </lineage>
</organism>
<dbReference type="GO" id="GO:0005871">
    <property type="term" value="C:kinesin complex"/>
    <property type="evidence" value="ECO:0007669"/>
    <property type="project" value="InterPro"/>
</dbReference>
<dbReference type="GO" id="GO:0019894">
    <property type="term" value="F:kinesin binding"/>
    <property type="evidence" value="ECO:0007669"/>
    <property type="project" value="TreeGrafter"/>
</dbReference>
<comment type="subcellular location">
    <subcellularLocation>
        <location evidence="1">Cytoplasm</location>
    </subcellularLocation>
</comment>
<name>A0A6A5TBN7_9PLEO</name>
<dbReference type="Pfam" id="PF13374">
    <property type="entry name" value="TPR_10"/>
    <property type="match status" value="1"/>
</dbReference>
<dbReference type="EMBL" id="ML977042">
    <property type="protein sequence ID" value="KAF1949112.1"/>
    <property type="molecule type" value="Genomic_DNA"/>
</dbReference>
<dbReference type="OrthoDB" id="1658288at2759"/>
<keyword evidence="2" id="KW-0963">Cytoplasm</keyword>
<dbReference type="Gene3D" id="1.25.40.10">
    <property type="entry name" value="Tetratricopeptide repeat domain"/>
    <property type="match status" value="1"/>
</dbReference>
<sequence length="51" mass="5616">HPGTLTSVSQLGSVLERQGKYEEAEAMHQRALEGREKVLGREHPDTLTSVS</sequence>
<dbReference type="GO" id="GO:0005737">
    <property type="term" value="C:cytoplasm"/>
    <property type="evidence" value="ECO:0007669"/>
    <property type="project" value="UniProtKB-SubCell"/>
</dbReference>
<keyword evidence="3" id="KW-0677">Repeat</keyword>
<protein>
    <submittedName>
        <fullName evidence="5">Uncharacterized protein</fullName>
    </submittedName>
</protein>
<dbReference type="SUPFAM" id="SSF48452">
    <property type="entry name" value="TPR-like"/>
    <property type="match status" value="1"/>
</dbReference>
<dbReference type="InterPro" id="IPR002151">
    <property type="entry name" value="Kinesin_light"/>
</dbReference>
<dbReference type="InterPro" id="IPR011990">
    <property type="entry name" value="TPR-like_helical_dom_sf"/>
</dbReference>
<dbReference type="AlphaFoldDB" id="A0A6A5TBN7"/>
<evidence type="ECO:0000256" key="1">
    <source>
        <dbReference type="ARBA" id="ARBA00004496"/>
    </source>
</evidence>
<feature type="non-terminal residue" evidence="5">
    <location>
        <position position="1"/>
    </location>
</feature>
<evidence type="ECO:0000256" key="3">
    <source>
        <dbReference type="ARBA" id="ARBA00022737"/>
    </source>
</evidence>
<dbReference type="PANTHER" id="PTHR45783">
    <property type="entry name" value="KINESIN LIGHT CHAIN"/>
    <property type="match status" value="1"/>
</dbReference>
<evidence type="ECO:0000313" key="5">
    <source>
        <dbReference type="EMBL" id="KAF1949112.1"/>
    </source>
</evidence>
<proteinExistence type="predicted"/>
<gene>
    <name evidence="5" type="ORF">CC80DRAFT_555727</name>
</gene>
<dbReference type="GO" id="GO:0007018">
    <property type="term" value="P:microtubule-based movement"/>
    <property type="evidence" value="ECO:0007669"/>
    <property type="project" value="TreeGrafter"/>
</dbReference>
<accession>A0A6A5TBN7</accession>
<dbReference type="Proteomes" id="UP000800035">
    <property type="component" value="Unassembled WGS sequence"/>
</dbReference>
<evidence type="ECO:0000256" key="2">
    <source>
        <dbReference type="ARBA" id="ARBA00022490"/>
    </source>
</evidence>
<keyword evidence="4" id="KW-0802">TPR repeat</keyword>
<evidence type="ECO:0000313" key="6">
    <source>
        <dbReference type="Proteomes" id="UP000800035"/>
    </source>
</evidence>
<dbReference type="PANTHER" id="PTHR45783:SF3">
    <property type="entry name" value="KINESIN LIGHT CHAIN"/>
    <property type="match status" value="1"/>
</dbReference>
<reference evidence="5" key="1">
    <citation type="journal article" date="2020" name="Stud. Mycol.">
        <title>101 Dothideomycetes genomes: a test case for predicting lifestyles and emergence of pathogens.</title>
        <authorList>
            <person name="Haridas S."/>
            <person name="Albert R."/>
            <person name="Binder M."/>
            <person name="Bloem J."/>
            <person name="Labutti K."/>
            <person name="Salamov A."/>
            <person name="Andreopoulos B."/>
            <person name="Baker S."/>
            <person name="Barry K."/>
            <person name="Bills G."/>
            <person name="Bluhm B."/>
            <person name="Cannon C."/>
            <person name="Castanera R."/>
            <person name="Culley D."/>
            <person name="Daum C."/>
            <person name="Ezra D."/>
            <person name="Gonzalez J."/>
            <person name="Henrissat B."/>
            <person name="Kuo A."/>
            <person name="Liang C."/>
            <person name="Lipzen A."/>
            <person name="Lutzoni F."/>
            <person name="Magnuson J."/>
            <person name="Mondo S."/>
            <person name="Nolan M."/>
            <person name="Ohm R."/>
            <person name="Pangilinan J."/>
            <person name="Park H.-J."/>
            <person name="Ramirez L."/>
            <person name="Alfaro M."/>
            <person name="Sun H."/>
            <person name="Tritt A."/>
            <person name="Yoshinaga Y."/>
            <person name="Zwiers L.-H."/>
            <person name="Turgeon B."/>
            <person name="Goodwin S."/>
            <person name="Spatafora J."/>
            <person name="Crous P."/>
            <person name="Grigoriev I."/>
        </authorList>
    </citation>
    <scope>NUCLEOTIDE SEQUENCE</scope>
    <source>
        <strain evidence="5">CBS 675.92</strain>
    </source>
</reference>
<evidence type="ECO:0000256" key="4">
    <source>
        <dbReference type="ARBA" id="ARBA00022803"/>
    </source>
</evidence>